<gene>
    <name evidence="2" type="ORF">M378DRAFT_16246</name>
</gene>
<reference evidence="2 3" key="1">
    <citation type="submission" date="2014-04" db="EMBL/GenBank/DDBJ databases">
        <title>Evolutionary Origins and Diversification of the Mycorrhizal Mutualists.</title>
        <authorList>
            <consortium name="DOE Joint Genome Institute"/>
            <consortium name="Mycorrhizal Genomics Consortium"/>
            <person name="Kohler A."/>
            <person name="Kuo A."/>
            <person name="Nagy L.G."/>
            <person name="Floudas D."/>
            <person name="Copeland A."/>
            <person name="Barry K.W."/>
            <person name="Cichocki N."/>
            <person name="Veneault-Fourrey C."/>
            <person name="LaButti K."/>
            <person name="Lindquist E.A."/>
            <person name="Lipzen A."/>
            <person name="Lundell T."/>
            <person name="Morin E."/>
            <person name="Murat C."/>
            <person name="Riley R."/>
            <person name="Ohm R."/>
            <person name="Sun H."/>
            <person name="Tunlid A."/>
            <person name="Henrissat B."/>
            <person name="Grigoriev I.V."/>
            <person name="Hibbett D.S."/>
            <person name="Martin F."/>
        </authorList>
    </citation>
    <scope>NUCLEOTIDE SEQUENCE [LARGE SCALE GENOMIC DNA]</scope>
    <source>
        <strain evidence="2 3">Koide BX008</strain>
    </source>
</reference>
<evidence type="ECO:0000256" key="1">
    <source>
        <dbReference type="SAM" id="Phobius"/>
    </source>
</evidence>
<dbReference type="HOGENOM" id="CLU_1194633_0_0_1"/>
<evidence type="ECO:0000313" key="3">
    <source>
        <dbReference type="Proteomes" id="UP000054549"/>
    </source>
</evidence>
<dbReference type="InParanoid" id="A0A0C2W8G2"/>
<dbReference type="AlphaFoldDB" id="A0A0C2W8G2"/>
<name>A0A0C2W8G2_AMAMK</name>
<feature type="transmembrane region" description="Helical" evidence="1">
    <location>
        <begin position="188"/>
        <end position="205"/>
    </location>
</feature>
<proteinExistence type="predicted"/>
<organism evidence="2 3">
    <name type="scientific">Amanita muscaria (strain Koide BX008)</name>
    <dbReference type="NCBI Taxonomy" id="946122"/>
    <lineage>
        <taxon>Eukaryota</taxon>
        <taxon>Fungi</taxon>
        <taxon>Dikarya</taxon>
        <taxon>Basidiomycota</taxon>
        <taxon>Agaricomycotina</taxon>
        <taxon>Agaricomycetes</taxon>
        <taxon>Agaricomycetidae</taxon>
        <taxon>Agaricales</taxon>
        <taxon>Pluteineae</taxon>
        <taxon>Amanitaceae</taxon>
        <taxon>Amanita</taxon>
    </lineage>
</organism>
<keyword evidence="1" id="KW-1133">Transmembrane helix</keyword>
<dbReference type="STRING" id="946122.A0A0C2W8G2"/>
<accession>A0A0C2W8G2</accession>
<protein>
    <submittedName>
        <fullName evidence="2">Uncharacterized protein</fullName>
    </submittedName>
</protein>
<dbReference type="EMBL" id="KN818369">
    <property type="protein sequence ID" value="KIL57457.1"/>
    <property type="molecule type" value="Genomic_DNA"/>
</dbReference>
<keyword evidence="3" id="KW-1185">Reference proteome</keyword>
<sequence length="232" mass="26876">MYGPWEEVDGHWFIDVGVELLLENKAIVWKAGCASTIMEHLGFSDAEIDSAFSNKHLFEEDITQHLIEIWYMQAYTMDKSLTYHPEGGKFAKYITAMQAMFCEDGIPSSFTQNLLDSYLDARDLIDVAARLEIHVPFQYATQVLLDFPKEVFLETTLVFPRELWWNVRIIRLHSAQNMFICNQQFDRFSFAIFVLNIGILSVFILDMDTFEYLHLKVPTSFTILAFVQASLS</sequence>
<evidence type="ECO:0000313" key="2">
    <source>
        <dbReference type="EMBL" id="KIL57457.1"/>
    </source>
</evidence>
<keyword evidence="1" id="KW-0472">Membrane</keyword>
<keyword evidence="1" id="KW-0812">Transmembrane</keyword>
<dbReference type="Proteomes" id="UP000054549">
    <property type="component" value="Unassembled WGS sequence"/>
</dbReference>
<dbReference type="OrthoDB" id="3261690at2759"/>